<accession>A0A2L2X9D0</accession>
<dbReference type="Proteomes" id="UP000239549">
    <property type="component" value="Unassembled WGS sequence"/>
</dbReference>
<evidence type="ECO:0000313" key="2">
    <source>
        <dbReference type="Proteomes" id="UP000239549"/>
    </source>
</evidence>
<organism evidence="1 2">
    <name type="scientific">Desulfocucumis palustris</name>
    <dbReference type="NCBI Taxonomy" id="1898651"/>
    <lineage>
        <taxon>Bacteria</taxon>
        <taxon>Bacillati</taxon>
        <taxon>Bacillota</taxon>
        <taxon>Clostridia</taxon>
        <taxon>Eubacteriales</taxon>
        <taxon>Desulfocucumaceae</taxon>
        <taxon>Desulfocucumis</taxon>
    </lineage>
</organism>
<reference evidence="2" key="1">
    <citation type="submission" date="2018-02" db="EMBL/GenBank/DDBJ databases">
        <title>Genome sequence of Desulfocucumis palustris strain NAW-5.</title>
        <authorList>
            <person name="Watanabe M."/>
            <person name="Kojima H."/>
            <person name="Fukui M."/>
        </authorList>
    </citation>
    <scope>NUCLEOTIDE SEQUENCE [LARGE SCALE GENOMIC DNA]</scope>
    <source>
        <strain evidence="2">NAW-5</strain>
    </source>
</reference>
<keyword evidence="2" id="KW-1185">Reference proteome</keyword>
<comment type="caution">
    <text evidence="1">The sequence shown here is derived from an EMBL/GenBank/DDBJ whole genome shotgun (WGS) entry which is preliminary data.</text>
</comment>
<dbReference type="AlphaFoldDB" id="A0A2L2X9D0"/>
<dbReference type="EMBL" id="BFAV01000045">
    <property type="protein sequence ID" value="GBF32640.1"/>
    <property type="molecule type" value="Genomic_DNA"/>
</dbReference>
<name>A0A2L2X9D0_9FIRM</name>
<gene>
    <name evidence="1" type="ORF">DCCM_0836</name>
</gene>
<proteinExistence type="predicted"/>
<protein>
    <submittedName>
        <fullName evidence="1">Uncharacterized protein</fullName>
    </submittedName>
</protein>
<evidence type="ECO:0000313" key="1">
    <source>
        <dbReference type="EMBL" id="GBF32640.1"/>
    </source>
</evidence>
<sequence length="56" mass="6417">MRLKILPDNNIIATTPHILIYENNKREGKAAMASTSRCRVRRPDIILVILFVIILT</sequence>